<accession>A0A074Y432</accession>
<dbReference type="HOGENOM" id="CLU_003008_0_1_1"/>
<evidence type="ECO:0000256" key="4">
    <source>
        <dbReference type="SAM" id="MobiDB-lite"/>
    </source>
</evidence>
<evidence type="ECO:0000256" key="3">
    <source>
        <dbReference type="PROSITE-ProRule" id="PRU00339"/>
    </source>
</evidence>
<evidence type="ECO:0000256" key="1">
    <source>
        <dbReference type="ARBA" id="ARBA00022737"/>
    </source>
</evidence>
<feature type="compositionally biased region" description="Acidic residues" evidence="4">
    <location>
        <begin position="1057"/>
        <end position="1070"/>
    </location>
</feature>
<sequence length="1230" mass="139045">MAAVQNGHTNGLDGHDDDAPAALVRFSHIPAALDVPLSSGDAEEAVEVNLEDLMDDPTELCTLLENENVARGYWMTIALAYAKQQKVDHAIDIVTRGLSSLSRNAKPEDKLSLLSCLCWLRLWQCREAPRLKPDTQLASEARNKEYYIHQATSTLNEASRISPTYPPLFLARGVLYLLRASLQPNKSSSSAQETERLDTLRQAAKCFEDSLRASQGRNMMAVMGKARALFSLGKYADALHNYQSALERAPQLQDPDPRIGIGCCFWQLGHKDEAHDAWQRALEVHPTSKIANILLGLYHLDQSAKFPTTDPEFQQHYKKAMTEYTQTAWKLDNKFPLTCATFGNYFILRKAWPTVERLARQAIEATDVNAIASDGWYLMARKEHTEGNVAKASDYYNRADQARGGDDKGYLPAKFGAAQLKILSKDWSGAKFRLESIVQSSKSPEAMTLLGLLYAEEVYANQDASSKEDKSSETRKAIGLLEGVRNTWKDPKKKATPDSYVLLNLARLYEIENPERSLQCLQQVEQMEMDDIDEEDRPDTKDEAELKTALREMLPPQLLNNMAAFHFQAERFSQARDLFQNALNACVKAGAKDSELDTDSLVTSISYNLARTYEAEHMLEEANQVYQGLLERHPDYTDARIRLAYIALRENPSEGGQAVKKLLESEAGNLDIRALYGYYIHKAKKRTTNPAEDQEQRHYKHTLQHHDKHDRYSLTGMGNLFLQAAREMRRDTDQDKEKRTKTYVRAIEFFDKALQLDPRNAYAAQGIAIALIEDKKDYATAIQIFTKVRETLKDASVFINMGHAFVEVKQFARAIESYEAALAKDRSHDPSILACLGRVWLMKGKQEKNMPAMKTALEFSNRALESTPDQVHFKFNVAFVQIQIAQLIYTLPEATRTLVDLENAAHDLDEAIESLMVIARAPNPPFPKNDIEQRANMGRNTMRKQLDRALQSQRDFEEKNASRLETARQQREAEIQKREDEKRKLEEAKEERRRKIVEERQRMQEQDREIVEQKIEEEAERKAREDAELTTDEETGGRKKRDKKPKGARRKKKGGDSDSDIINDEDEGSDADGNGDFGGSEKRQKSKRRSTSAASDDEDGEKPKKKKRRKLERKGKVAEPKGKFKSSEVVVDSDSDDDAVATANENTRLAEKINDEDDAQKEARADEADESMAEGEDDDAVVERRRKKPARVIDDDEDEDEDEAPAANGGDVSMVDETVSAAGNENAPDS</sequence>
<feature type="repeat" description="TPR" evidence="3">
    <location>
        <begin position="255"/>
        <end position="288"/>
    </location>
</feature>
<keyword evidence="2 3" id="KW-0802">TPR repeat</keyword>
<evidence type="ECO:0000256" key="2">
    <source>
        <dbReference type="ARBA" id="ARBA00022803"/>
    </source>
</evidence>
<feature type="compositionally biased region" description="Basic residues" evidence="4">
    <location>
        <begin position="1038"/>
        <end position="1053"/>
    </location>
</feature>
<dbReference type="AlphaFoldDB" id="A0A074Y432"/>
<dbReference type="InterPro" id="IPR011990">
    <property type="entry name" value="TPR-like_helical_dom_sf"/>
</dbReference>
<dbReference type="SMART" id="SM00028">
    <property type="entry name" value="TPR"/>
    <property type="match status" value="7"/>
</dbReference>
<keyword evidence="6" id="KW-1185">Reference proteome</keyword>
<protein>
    <recommendedName>
        <fullName evidence="7">TPR-like protein</fullName>
    </recommendedName>
</protein>
<dbReference type="InParanoid" id="A0A074Y432"/>
<organism evidence="5 6">
    <name type="scientific">Aureobasidium subglaciale (strain EXF-2481)</name>
    <name type="common">Aureobasidium pullulans var. subglaciale</name>
    <dbReference type="NCBI Taxonomy" id="1043005"/>
    <lineage>
        <taxon>Eukaryota</taxon>
        <taxon>Fungi</taxon>
        <taxon>Dikarya</taxon>
        <taxon>Ascomycota</taxon>
        <taxon>Pezizomycotina</taxon>
        <taxon>Dothideomycetes</taxon>
        <taxon>Dothideomycetidae</taxon>
        <taxon>Dothideales</taxon>
        <taxon>Saccotheciaceae</taxon>
        <taxon>Aureobasidium</taxon>
    </lineage>
</organism>
<name>A0A074Y432_AURSE</name>
<feature type="compositionally biased region" description="Acidic residues" evidence="4">
    <location>
        <begin position="1194"/>
        <end position="1204"/>
    </location>
</feature>
<keyword evidence="1" id="KW-0677">Repeat</keyword>
<feature type="repeat" description="TPR" evidence="3">
    <location>
        <begin position="795"/>
        <end position="828"/>
    </location>
</feature>
<dbReference type="Gene3D" id="1.25.40.10">
    <property type="entry name" value="Tetratricopeptide repeat domain"/>
    <property type="match status" value="5"/>
</dbReference>
<dbReference type="OrthoDB" id="343875at2759"/>
<dbReference type="PANTHER" id="PTHR14027">
    <property type="entry name" value="RNA POLYMERASE-ASSOCIATED PROTEIN CTR9"/>
    <property type="match status" value="1"/>
</dbReference>
<feature type="compositionally biased region" description="Polar residues" evidence="4">
    <location>
        <begin position="1221"/>
        <end position="1230"/>
    </location>
</feature>
<feature type="compositionally biased region" description="Basic residues" evidence="4">
    <location>
        <begin position="1103"/>
        <end position="1113"/>
    </location>
</feature>
<dbReference type="SUPFAM" id="SSF48452">
    <property type="entry name" value="TPR-like"/>
    <property type="match status" value="3"/>
</dbReference>
<dbReference type="GO" id="GO:0016593">
    <property type="term" value="C:Cdc73/Paf1 complex"/>
    <property type="evidence" value="ECO:0007669"/>
    <property type="project" value="TreeGrafter"/>
</dbReference>
<evidence type="ECO:0000313" key="6">
    <source>
        <dbReference type="Proteomes" id="UP000030641"/>
    </source>
</evidence>
<dbReference type="Pfam" id="PF13432">
    <property type="entry name" value="TPR_16"/>
    <property type="match status" value="3"/>
</dbReference>
<dbReference type="GO" id="GO:0000993">
    <property type="term" value="F:RNA polymerase II complex binding"/>
    <property type="evidence" value="ECO:0007669"/>
    <property type="project" value="TreeGrafter"/>
</dbReference>
<dbReference type="EMBL" id="KL584787">
    <property type="protein sequence ID" value="KEQ90694.1"/>
    <property type="molecule type" value="Genomic_DNA"/>
</dbReference>
<dbReference type="Pfam" id="PF13174">
    <property type="entry name" value="TPR_6"/>
    <property type="match status" value="1"/>
</dbReference>
<dbReference type="InterPro" id="IPR019734">
    <property type="entry name" value="TPR_rpt"/>
</dbReference>
<dbReference type="PANTHER" id="PTHR14027:SF2">
    <property type="entry name" value="RNA POLYMERASE-ASSOCIATED PROTEIN CTR9 HOMOLOG"/>
    <property type="match status" value="1"/>
</dbReference>
<proteinExistence type="predicted"/>
<feature type="region of interest" description="Disordered" evidence="4">
    <location>
        <begin position="951"/>
        <end position="1230"/>
    </location>
</feature>
<dbReference type="GO" id="GO:0006355">
    <property type="term" value="P:regulation of DNA-templated transcription"/>
    <property type="evidence" value="ECO:0007669"/>
    <property type="project" value="InterPro"/>
</dbReference>
<reference evidence="5 6" key="1">
    <citation type="journal article" date="2014" name="BMC Genomics">
        <title>Genome sequencing of four Aureobasidium pullulans varieties: biotechnological potential, stress tolerance, and description of new species.</title>
        <authorList>
            <person name="Gostin Ar C."/>
            <person name="Ohm R.A."/>
            <person name="Kogej T."/>
            <person name="Sonjak S."/>
            <person name="Turk M."/>
            <person name="Zajc J."/>
            <person name="Zalar P."/>
            <person name="Grube M."/>
            <person name="Sun H."/>
            <person name="Han J."/>
            <person name="Sharma A."/>
            <person name="Chiniquy J."/>
            <person name="Ngan C.Y."/>
            <person name="Lipzen A."/>
            <person name="Barry K."/>
            <person name="Grigoriev I.V."/>
            <person name="Gunde-Cimerman N."/>
        </authorList>
    </citation>
    <scope>NUCLEOTIDE SEQUENCE [LARGE SCALE GENOMIC DNA]</scope>
    <source>
        <strain evidence="5 6">EXF-2481</strain>
    </source>
</reference>
<evidence type="ECO:0008006" key="7">
    <source>
        <dbReference type="Google" id="ProtNLM"/>
    </source>
</evidence>
<dbReference type="CDD" id="cd22249">
    <property type="entry name" value="UDM1_RNF168_RNF169-like"/>
    <property type="match status" value="1"/>
</dbReference>
<feature type="compositionally biased region" description="Basic and acidic residues" evidence="4">
    <location>
        <begin position="1114"/>
        <end position="1126"/>
    </location>
</feature>
<feature type="compositionally biased region" description="Acidic residues" evidence="4">
    <location>
        <begin position="1167"/>
        <end position="1180"/>
    </location>
</feature>
<dbReference type="STRING" id="1043005.A0A074Y432"/>
<dbReference type="RefSeq" id="XP_013339135.1">
    <property type="nucleotide sequence ID" value="XM_013483681.1"/>
</dbReference>
<dbReference type="InterPro" id="IPR031101">
    <property type="entry name" value="Ctr9"/>
</dbReference>
<dbReference type="PROSITE" id="PS50005">
    <property type="entry name" value="TPR"/>
    <property type="match status" value="2"/>
</dbReference>
<dbReference type="Proteomes" id="UP000030641">
    <property type="component" value="Unassembled WGS sequence"/>
</dbReference>
<evidence type="ECO:0000313" key="5">
    <source>
        <dbReference type="EMBL" id="KEQ90694.1"/>
    </source>
</evidence>
<feature type="compositionally biased region" description="Basic and acidic residues" evidence="4">
    <location>
        <begin position="954"/>
        <end position="1027"/>
    </location>
</feature>
<dbReference type="GeneID" id="25372276"/>
<dbReference type="OMA" id="EHWLTIA"/>
<gene>
    <name evidence="5" type="ORF">AUEXF2481DRAFT_9250</name>
</gene>
<dbReference type="GO" id="GO:0006368">
    <property type="term" value="P:transcription elongation by RNA polymerase II"/>
    <property type="evidence" value="ECO:0007669"/>
    <property type="project" value="TreeGrafter"/>
</dbReference>
<dbReference type="FunCoup" id="A0A074Y432">
    <property type="interactions" value="944"/>
</dbReference>